<dbReference type="GeneID" id="54279173"/>
<dbReference type="RefSeq" id="XP_033384572.1">
    <property type="nucleotide sequence ID" value="XM_033521776.1"/>
</dbReference>
<accession>A0A6A5XTF9</accession>
<proteinExistence type="predicted"/>
<name>A0A6A5XTF9_9PLEO</name>
<dbReference type="EMBL" id="ML978069">
    <property type="protein sequence ID" value="KAF2016233.1"/>
    <property type="molecule type" value="Genomic_DNA"/>
</dbReference>
<sequence length="149" mass="16851">MVLASLQSLSSQFVAQTPILSPSAPFPLHRISPSPLLKVGPHPLWPKQKKKNQKKSRLKTTYPCLVFEIPHPRVPTYVCTYVLVTVQVLTWSPEPSLHIRLLPRTVQVVYRPGMWEREETNGSLGAVAAYTQRYTHRVRLGGFRCATPP</sequence>
<dbReference type="Proteomes" id="UP000799778">
    <property type="component" value="Unassembled WGS sequence"/>
</dbReference>
<gene>
    <name evidence="1" type="ORF">BU24DRAFT_197132</name>
</gene>
<keyword evidence="2" id="KW-1185">Reference proteome</keyword>
<evidence type="ECO:0000313" key="2">
    <source>
        <dbReference type="Proteomes" id="UP000799778"/>
    </source>
</evidence>
<protein>
    <submittedName>
        <fullName evidence="1">Uncharacterized protein</fullName>
    </submittedName>
</protein>
<evidence type="ECO:0000313" key="1">
    <source>
        <dbReference type="EMBL" id="KAF2016233.1"/>
    </source>
</evidence>
<dbReference type="AlphaFoldDB" id="A0A6A5XTF9"/>
<organism evidence="1 2">
    <name type="scientific">Aaosphaeria arxii CBS 175.79</name>
    <dbReference type="NCBI Taxonomy" id="1450172"/>
    <lineage>
        <taxon>Eukaryota</taxon>
        <taxon>Fungi</taxon>
        <taxon>Dikarya</taxon>
        <taxon>Ascomycota</taxon>
        <taxon>Pezizomycotina</taxon>
        <taxon>Dothideomycetes</taxon>
        <taxon>Pleosporomycetidae</taxon>
        <taxon>Pleosporales</taxon>
        <taxon>Pleosporales incertae sedis</taxon>
        <taxon>Aaosphaeria</taxon>
    </lineage>
</organism>
<reference evidence="1" key="1">
    <citation type="journal article" date="2020" name="Stud. Mycol.">
        <title>101 Dothideomycetes genomes: a test case for predicting lifestyles and emergence of pathogens.</title>
        <authorList>
            <person name="Haridas S."/>
            <person name="Albert R."/>
            <person name="Binder M."/>
            <person name="Bloem J."/>
            <person name="Labutti K."/>
            <person name="Salamov A."/>
            <person name="Andreopoulos B."/>
            <person name="Baker S."/>
            <person name="Barry K."/>
            <person name="Bills G."/>
            <person name="Bluhm B."/>
            <person name="Cannon C."/>
            <person name="Castanera R."/>
            <person name="Culley D."/>
            <person name="Daum C."/>
            <person name="Ezra D."/>
            <person name="Gonzalez J."/>
            <person name="Henrissat B."/>
            <person name="Kuo A."/>
            <person name="Liang C."/>
            <person name="Lipzen A."/>
            <person name="Lutzoni F."/>
            <person name="Magnuson J."/>
            <person name="Mondo S."/>
            <person name="Nolan M."/>
            <person name="Ohm R."/>
            <person name="Pangilinan J."/>
            <person name="Park H.-J."/>
            <person name="Ramirez L."/>
            <person name="Alfaro M."/>
            <person name="Sun H."/>
            <person name="Tritt A."/>
            <person name="Yoshinaga Y."/>
            <person name="Zwiers L.-H."/>
            <person name="Turgeon B."/>
            <person name="Goodwin S."/>
            <person name="Spatafora J."/>
            <person name="Crous P."/>
            <person name="Grigoriev I."/>
        </authorList>
    </citation>
    <scope>NUCLEOTIDE SEQUENCE</scope>
    <source>
        <strain evidence="1">CBS 175.79</strain>
    </source>
</reference>